<protein>
    <recommendedName>
        <fullName evidence="6">Tetraspanin</fullName>
    </recommendedName>
</protein>
<gene>
    <name evidence="8" type="primary">LOC108630795</name>
</gene>
<dbReference type="PRINTS" id="PR00259">
    <property type="entry name" value="TMFOUR"/>
</dbReference>
<feature type="transmembrane region" description="Helical" evidence="6">
    <location>
        <begin position="236"/>
        <end position="262"/>
    </location>
</feature>
<comment type="similarity">
    <text evidence="2 6">Belongs to the tetraspanin (TM4SF) family.</text>
</comment>
<reference evidence="8" key="1">
    <citation type="submission" date="2025-08" db="UniProtKB">
        <authorList>
            <consortium name="RefSeq"/>
        </authorList>
    </citation>
    <scope>IDENTIFICATION</scope>
    <source>
        <tissue evidence="8">Whole body</tissue>
    </source>
</reference>
<keyword evidence="3 6" id="KW-0812">Transmembrane</keyword>
<dbReference type="Pfam" id="PF00335">
    <property type="entry name" value="Tetraspanin"/>
    <property type="match status" value="1"/>
</dbReference>
<evidence type="ECO:0000256" key="5">
    <source>
        <dbReference type="ARBA" id="ARBA00023136"/>
    </source>
</evidence>
<evidence type="ECO:0000313" key="7">
    <source>
        <dbReference type="Proteomes" id="UP000694925"/>
    </source>
</evidence>
<evidence type="ECO:0000256" key="4">
    <source>
        <dbReference type="ARBA" id="ARBA00022989"/>
    </source>
</evidence>
<dbReference type="AlphaFoldDB" id="A0AAJ7S9R1"/>
<organism evidence="7 8">
    <name type="scientific">Ceratina calcarata</name>
    <dbReference type="NCBI Taxonomy" id="156304"/>
    <lineage>
        <taxon>Eukaryota</taxon>
        <taxon>Metazoa</taxon>
        <taxon>Ecdysozoa</taxon>
        <taxon>Arthropoda</taxon>
        <taxon>Hexapoda</taxon>
        <taxon>Insecta</taxon>
        <taxon>Pterygota</taxon>
        <taxon>Neoptera</taxon>
        <taxon>Endopterygota</taxon>
        <taxon>Hymenoptera</taxon>
        <taxon>Apocrita</taxon>
        <taxon>Aculeata</taxon>
        <taxon>Apoidea</taxon>
        <taxon>Anthophila</taxon>
        <taxon>Apidae</taxon>
        <taxon>Ceratina</taxon>
        <taxon>Zadontomerus</taxon>
    </lineage>
</organism>
<evidence type="ECO:0000256" key="6">
    <source>
        <dbReference type="RuleBase" id="RU361218"/>
    </source>
</evidence>
<dbReference type="RefSeq" id="XP_026673961.1">
    <property type="nucleotide sequence ID" value="XM_026818160.1"/>
</dbReference>
<evidence type="ECO:0000256" key="1">
    <source>
        <dbReference type="ARBA" id="ARBA00004141"/>
    </source>
</evidence>
<sequence>MGPPPEKVGRYFYDGSRKTLRLHTVIGLAAIVVTSWLLSGHTFLVSLAQQQHDNFYAGLYILLAAGILAVIVSFLGCCGTFRESRCMLVTFFSCLLVIIVAQIAAGAWLTTNSGRLEELVKNSVLDSVKNKYGEDPSYTDTVDTFQSELGCCGATGPADWTGSKYATRDPSIPVSLTVSGDANNLYKVPDSCCKVKDSAACKAARDIRVGSAVSPAIYSEGCVDKLIATIDSQKSIVIVVCVSILIVELLGLIFSSILYCAIRFSDRYVKA</sequence>
<feature type="transmembrane region" description="Helical" evidence="6">
    <location>
        <begin position="88"/>
        <end position="109"/>
    </location>
</feature>
<feature type="transmembrane region" description="Helical" evidence="6">
    <location>
        <begin position="59"/>
        <end position="81"/>
    </location>
</feature>
<dbReference type="PANTHER" id="PTHR19282">
    <property type="entry name" value="TETRASPANIN"/>
    <property type="match status" value="1"/>
</dbReference>
<keyword evidence="7" id="KW-1185">Reference proteome</keyword>
<dbReference type="InterPro" id="IPR008952">
    <property type="entry name" value="Tetraspanin_EC2_sf"/>
</dbReference>
<keyword evidence="5 6" id="KW-0472">Membrane</keyword>
<dbReference type="Proteomes" id="UP000694925">
    <property type="component" value="Unplaced"/>
</dbReference>
<dbReference type="Gene3D" id="1.10.1450.10">
    <property type="entry name" value="Tetraspanin"/>
    <property type="match status" value="1"/>
</dbReference>
<dbReference type="SUPFAM" id="SSF48652">
    <property type="entry name" value="Tetraspanin"/>
    <property type="match status" value="1"/>
</dbReference>
<feature type="transmembrane region" description="Helical" evidence="6">
    <location>
        <begin position="20"/>
        <end position="39"/>
    </location>
</feature>
<keyword evidence="4 6" id="KW-1133">Transmembrane helix</keyword>
<evidence type="ECO:0000256" key="2">
    <source>
        <dbReference type="ARBA" id="ARBA00006840"/>
    </source>
</evidence>
<evidence type="ECO:0000256" key="3">
    <source>
        <dbReference type="ARBA" id="ARBA00022692"/>
    </source>
</evidence>
<dbReference type="InterPro" id="IPR018499">
    <property type="entry name" value="Tetraspanin/Peripherin"/>
</dbReference>
<evidence type="ECO:0000313" key="8">
    <source>
        <dbReference type="RefSeq" id="XP_026673961.1"/>
    </source>
</evidence>
<dbReference type="PIRSF" id="PIRSF002419">
    <property type="entry name" value="Tetraspanin"/>
    <property type="match status" value="1"/>
</dbReference>
<dbReference type="GeneID" id="108630795"/>
<dbReference type="InterPro" id="IPR018503">
    <property type="entry name" value="Tetraspanin_CS"/>
</dbReference>
<dbReference type="PROSITE" id="PS00421">
    <property type="entry name" value="TM4_1"/>
    <property type="match status" value="1"/>
</dbReference>
<dbReference type="InterPro" id="IPR000301">
    <property type="entry name" value="Tetraspanin_animals"/>
</dbReference>
<dbReference type="GO" id="GO:0005886">
    <property type="term" value="C:plasma membrane"/>
    <property type="evidence" value="ECO:0007669"/>
    <property type="project" value="TreeGrafter"/>
</dbReference>
<proteinExistence type="inferred from homology"/>
<dbReference type="PANTHER" id="PTHR19282:SF551">
    <property type="entry name" value="RE08073P-RELATED"/>
    <property type="match status" value="1"/>
</dbReference>
<comment type="subcellular location">
    <subcellularLocation>
        <location evidence="1 6">Membrane</location>
        <topology evidence="1 6">Multi-pass membrane protein</topology>
    </subcellularLocation>
</comment>
<accession>A0AAJ7S9R1</accession>
<name>A0AAJ7S9R1_9HYME</name>